<keyword evidence="2" id="KW-1185">Reference proteome</keyword>
<protein>
    <recommendedName>
        <fullName evidence="3">Peroxisomal membrane protein PEX16</fullName>
    </recommendedName>
</protein>
<name>A0ABN9VQ51_9DINO</name>
<evidence type="ECO:0008006" key="3">
    <source>
        <dbReference type="Google" id="ProtNLM"/>
    </source>
</evidence>
<evidence type="ECO:0000313" key="1">
    <source>
        <dbReference type="EMBL" id="CAK0875543.1"/>
    </source>
</evidence>
<proteinExistence type="predicted"/>
<accession>A0ABN9VQ51</accession>
<evidence type="ECO:0000313" key="2">
    <source>
        <dbReference type="Proteomes" id="UP001189429"/>
    </source>
</evidence>
<feature type="non-terminal residue" evidence="1">
    <location>
        <position position="1"/>
    </location>
</feature>
<gene>
    <name evidence="1" type="ORF">PCOR1329_LOCUS60187</name>
</gene>
<reference evidence="1" key="1">
    <citation type="submission" date="2023-10" db="EMBL/GenBank/DDBJ databases">
        <authorList>
            <person name="Chen Y."/>
            <person name="Shah S."/>
            <person name="Dougan E. K."/>
            <person name="Thang M."/>
            <person name="Chan C."/>
        </authorList>
    </citation>
    <scope>NUCLEOTIDE SEQUENCE [LARGE SCALE GENOMIC DNA]</scope>
</reference>
<comment type="caution">
    <text evidence="1">The sequence shown here is derived from an EMBL/GenBank/DDBJ whole genome shotgun (WGS) entry which is preliminary data.</text>
</comment>
<dbReference type="EMBL" id="CAUYUJ010017526">
    <property type="protein sequence ID" value="CAK0875543.1"/>
    <property type="molecule type" value="Genomic_DNA"/>
</dbReference>
<sequence length="80" mass="9375">KQWNYDPMLHATCCILVQYAEWVWDMRMSPSRLQRSRMAIRDRIAGLRRGSLRAGARGQLPALWLTLRRAGWDMFQAAVL</sequence>
<organism evidence="1 2">
    <name type="scientific">Prorocentrum cordatum</name>
    <dbReference type="NCBI Taxonomy" id="2364126"/>
    <lineage>
        <taxon>Eukaryota</taxon>
        <taxon>Sar</taxon>
        <taxon>Alveolata</taxon>
        <taxon>Dinophyceae</taxon>
        <taxon>Prorocentrales</taxon>
        <taxon>Prorocentraceae</taxon>
        <taxon>Prorocentrum</taxon>
    </lineage>
</organism>
<dbReference type="Proteomes" id="UP001189429">
    <property type="component" value="Unassembled WGS sequence"/>
</dbReference>
<feature type="non-terminal residue" evidence="1">
    <location>
        <position position="80"/>
    </location>
</feature>